<protein>
    <submittedName>
        <fullName evidence="3">Aspartate aminotransferase family protein</fullName>
    </submittedName>
</protein>
<evidence type="ECO:0000313" key="4">
    <source>
        <dbReference type="Proteomes" id="UP001595420"/>
    </source>
</evidence>
<reference evidence="4" key="1">
    <citation type="journal article" date="2019" name="Int. J. Syst. Evol. Microbiol.">
        <title>The Global Catalogue of Microorganisms (GCM) 10K type strain sequencing project: providing services to taxonomists for standard genome sequencing and annotation.</title>
        <authorList>
            <consortium name="The Broad Institute Genomics Platform"/>
            <consortium name="The Broad Institute Genome Sequencing Center for Infectious Disease"/>
            <person name="Wu L."/>
            <person name="Ma J."/>
        </authorList>
    </citation>
    <scope>NUCLEOTIDE SEQUENCE [LARGE SCALE GENOMIC DNA]</scope>
    <source>
        <strain evidence="4">CGMCC 1.16855</strain>
    </source>
</reference>
<dbReference type="InterPro" id="IPR005814">
    <property type="entry name" value="Aminotrans_3"/>
</dbReference>
<comment type="cofactor">
    <cofactor evidence="1">
        <name>pyridoxal 5'-phosphate</name>
        <dbReference type="ChEBI" id="CHEBI:597326"/>
    </cofactor>
</comment>
<keyword evidence="3" id="KW-0808">Transferase</keyword>
<name>A0ABV7BX32_9PROT</name>
<comment type="similarity">
    <text evidence="2">Belongs to the class-III pyridoxal-phosphate-dependent aminotransferase family.</text>
</comment>
<dbReference type="EMBL" id="JBHRSB010000005">
    <property type="protein sequence ID" value="MFC3001898.1"/>
    <property type="molecule type" value="Genomic_DNA"/>
</dbReference>
<keyword evidence="2" id="KW-0663">Pyridoxal phosphate</keyword>
<dbReference type="RefSeq" id="WP_216837965.1">
    <property type="nucleotide sequence ID" value="NZ_JAFNJS010000005.1"/>
</dbReference>
<keyword evidence="4" id="KW-1185">Reference proteome</keyword>
<comment type="caution">
    <text evidence="3">The sequence shown here is derived from an EMBL/GenBank/DDBJ whole genome shotgun (WGS) entry which is preliminary data.</text>
</comment>
<dbReference type="PANTHER" id="PTHR43713:SF3">
    <property type="entry name" value="GLUTAMATE-1-SEMIALDEHYDE 2,1-AMINOMUTASE 1, CHLOROPLASTIC-RELATED"/>
    <property type="match status" value="1"/>
</dbReference>
<evidence type="ECO:0000313" key="3">
    <source>
        <dbReference type="EMBL" id="MFC3001898.1"/>
    </source>
</evidence>
<sequence length="427" mass="45855">MDGFGDREQALLARARRVLPAGGFGNFAPEVILERGLGGRVWDVADREYVDYLLGSGPMFIGHCHPEVTEVVQDQLSRGTTFFANNEHGIALAEAIVDAVPCAEQLRFVGSGTEADLYAMRLARAFRGRDKILKFEGGYHGMSDYGLMSLAPRHLANFPRPVPDSAGIPKSVAEDVLVAPFNDLEAVTRLVEAEGETIAGIIVEPLQRLIPPAPGFLEGLRALCTKHGLVLIFDEVVTGFRFAYGGAQAFYGVTPDLCTLGKTIGGGFPLAAVAGRAEIMAHFDKALVGEDGFLMQVGTLSGNPVAAVAGLKTLEILRRPGTYEAVFATGRALMQGLAEQIARAGLPAQVVGEPTLFDVVYATGEVRDYRATLRADRAMQAHVNRVLRQDGILKGESKFYVSTAHEARDVDQTLTAFARALATLPSR</sequence>
<dbReference type="CDD" id="cd00610">
    <property type="entry name" value="OAT_like"/>
    <property type="match status" value="1"/>
</dbReference>
<keyword evidence="3" id="KW-0032">Aminotransferase</keyword>
<dbReference type="Proteomes" id="UP001595420">
    <property type="component" value="Unassembled WGS sequence"/>
</dbReference>
<organism evidence="3 4">
    <name type="scientific">Falsiroseomonas tokyonensis</name>
    <dbReference type="NCBI Taxonomy" id="430521"/>
    <lineage>
        <taxon>Bacteria</taxon>
        <taxon>Pseudomonadati</taxon>
        <taxon>Pseudomonadota</taxon>
        <taxon>Alphaproteobacteria</taxon>
        <taxon>Acetobacterales</taxon>
        <taxon>Roseomonadaceae</taxon>
        <taxon>Falsiroseomonas</taxon>
    </lineage>
</organism>
<proteinExistence type="inferred from homology"/>
<evidence type="ECO:0000256" key="1">
    <source>
        <dbReference type="ARBA" id="ARBA00001933"/>
    </source>
</evidence>
<dbReference type="Pfam" id="PF00202">
    <property type="entry name" value="Aminotran_3"/>
    <property type="match status" value="1"/>
</dbReference>
<evidence type="ECO:0000256" key="2">
    <source>
        <dbReference type="RuleBase" id="RU003560"/>
    </source>
</evidence>
<dbReference type="PANTHER" id="PTHR43713">
    <property type="entry name" value="GLUTAMATE-1-SEMIALDEHYDE 2,1-AMINOMUTASE"/>
    <property type="match status" value="1"/>
</dbReference>
<dbReference type="GO" id="GO:0008483">
    <property type="term" value="F:transaminase activity"/>
    <property type="evidence" value="ECO:0007669"/>
    <property type="project" value="UniProtKB-KW"/>
</dbReference>
<accession>A0ABV7BX32</accession>
<gene>
    <name evidence="3" type="ORF">ACFOD3_18480</name>
</gene>